<dbReference type="RefSeq" id="WP_267130335.1">
    <property type="nucleotide sequence ID" value="NZ_BJOV01000005.1"/>
</dbReference>
<evidence type="ECO:0000256" key="7">
    <source>
        <dbReference type="ARBA" id="ARBA00022692"/>
    </source>
</evidence>
<evidence type="ECO:0000256" key="3">
    <source>
        <dbReference type="ARBA" id="ARBA00022475"/>
    </source>
</evidence>
<evidence type="ECO:0000256" key="17">
    <source>
        <dbReference type="ARBA" id="ARBA00041185"/>
    </source>
</evidence>
<comment type="subcellular location">
    <subcellularLocation>
        <location evidence="1">Cell membrane</location>
        <topology evidence="1">Multi-pass membrane protein</topology>
    </subcellularLocation>
</comment>
<comment type="caution">
    <text evidence="24">The sequence shown here is derived from an EMBL/GenBank/DDBJ whole genome shotgun (WGS) entry which is preliminary data.</text>
</comment>
<evidence type="ECO:0000256" key="16">
    <source>
        <dbReference type="ARBA" id="ARBA00038053"/>
    </source>
</evidence>
<keyword evidence="13" id="KW-0961">Cell wall biogenesis/degradation</keyword>
<feature type="transmembrane region" description="Helical" evidence="23">
    <location>
        <begin position="420"/>
        <end position="439"/>
    </location>
</feature>
<dbReference type="NCBIfam" id="TIGR02614">
    <property type="entry name" value="ftsW"/>
    <property type="match status" value="1"/>
</dbReference>
<keyword evidence="6" id="KW-0808">Transferase</keyword>
<feature type="compositionally biased region" description="Basic and acidic residues" evidence="22">
    <location>
        <begin position="39"/>
        <end position="53"/>
    </location>
</feature>
<keyword evidence="8" id="KW-0133">Cell shape</keyword>
<comment type="pathway">
    <text evidence="2">Cell wall biogenesis; peptidoglycan biosynthesis.</text>
</comment>
<proteinExistence type="inferred from homology"/>
<dbReference type="InterPro" id="IPR018365">
    <property type="entry name" value="Cell_cycle_FtsW-rel_CS"/>
</dbReference>
<evidence type="ECO:0000313" key="25">
    <source>
        <dbReference type="Proteomes" id="UP000444960"/>
    </source>
</evidence>
<name>A0A7I9VDA1_9ACTN</name>
<protein>
    <recommendedName>
        <fullName evidence="17">Probable peptidoglycan glycosyltransferase FtsW</fullName>
        <ecNumber evidence="19">2.4.99.28</ecNumber>
    </recommendedName>
    <alternativeName>
        <fullName evidence="18">Cell division protein FtsW</fullName>
    </alternativeName>
    <alternativeName>
        <fullName evidence="15">Cell wall polymerase</fullName>
    </alternativeName>
    <alternativeName>
        <fullName evidence="14">Peptidoglycan polymerase</fullName>
    </alternativeName>
</protein>
<feature type="transmembrane region" description="Helical" evidence="23">
    <location>
        <begin position="384"/>
        <end position="408"/>
    </location>
</feature>
<feature type="transmembrane region" description="Helical" evidence="23">
    <location>
        <begin position="345"/>
        <end position="372"/>
    </location>
</feature>
<dbReference type="GO" id="GO:0009252">
    <property type="term" value="P:peptidoglycan biosynthetic process"/>
    <property type="evidence" value="ECO:0007669"/>
    <property type="project" value="UniProtKB-UniPathway"/>
</dbReference>
<evidence type="ECO:0000256" key="5">
    <source>
        <dbReference type="ARBA" id="ARBA00022676"/>
    </source>
</evidence>
<comment type="catalytic activity">
    <reaction evidence="20">
        <text>[GlcNAc-(1-&gt;4)-Mur2Ac(oyl-L-Ala-gamma-D-Glu-L-Lys-D-Ala-D-Ala)](n)-di-trans,octa-cis-undecaprenyl diphosphate + beta-D-GlcNAc-(1-&gt;4)-Mur2Ac(oyl-L-Ala-gamma-D-Glu-L-Lys-D-Ala-D-Ala)-di-trans,octa-cis-undecaprenyl diphosphate = [GlcNAc-(1-&gt;4)-Mur2Ac(oyl-L-Ala-gamma-D-Glu-L-Lys-D-Ala-D-Ala)](n+1)-di-trans,octa-cis-undecaprenyl diphosphate + di-trans,octa-cis-undecaprenyl diphosphate + H(+)</text>
        <dbReference type="Rhea" id="RHEA:23708"/>
        <dbReference type="Rhea" id="RHEA-COMP:9602"/>
        <dbReference type="Rhea" id="RHEA-COMP:9603"/>
        <dbReference type="ChEBI" id="CHEBI:15378"/>
        <dbReference type="ChEBI" id="CHEBI:58405"/>
        <dbReference type="ChEBI" id="CHEBI:60033"/>
        <dbReference type="ChEBI" id="CHEBI:78435"/>
        <dbReference type="EC" id="2.4.99.28"/>
    </reaction>
</comment>
<dbReference type="GO" id="GO:0008360">
    <property type="term" value="P:regulation of cell shape"/>
    <property type="evidence" value="ECO:0007669"/>
    <property type="project" value="UniProtKB-KW"/>
</dbReference>
<dbReference type="UniPathway" id="UPA00219"/>
<keyword evidence="25" id="KW-1185">Reference proteome</keyword>
<dbReference type="Proteomes" id="UP000444960">
    <property type="component" value="Unassembled WGS sequence"/>
</dbReference>
<keyword evidence="10 23" id="KW-1133">Transmembrane helix</keyword>
<dbReference type="GO" id="GO:0005886">
    <property type="term" value="C:plasma membrane"/>
    <property type="evidence" value="ECO:0007669"/>
    <property type="project" value="UniProtKB-SubCell"/>
</dbReference>
<evidence type="ECO:0000256" key="19">
    <source>
        <dbReference type="ARBA" id="ARBA00044770"/>
    </source>
</evidence>
<evidence type="ECO:0000256" key="8">
    <source>
        <dbReference type="ARBA" id="ARBA00022960"/>
    </source>
</evidence>
<dbReference type="AlphaFoldDB" id="A0A7I9VDA1"/>
<feature type="transmembrane region" description="Helical" evidence="23">
    <location>
        <begin position="92"/>
        <end position="111"/>
    </location>
</feature>
<dbReference type="EMBL" id="BJOV01000005">
    <property type="protein sequence ID" value="GEE03336.1"/>
    <property type="molecule type" value="Genomic_DNA"/>
</dbReference>
<feature type="compositionally biased region" description="Basic and acidic residues" evidence="22">
    <location>
        <begin position="565"/>
        <end position="574"/>
    </location>
</feature>
<evidence type="ECO:0000256" key="23">
    <source>
        <dbReference type="SAM" id="Phobius"/>
    </source>
</evidence>
<reference evidence="25" key="1">
    <citation type="submission" date="2019-06" db="EMBL/GenBank/DDBJ databases">
        <title>Gordonia isolated from sludge of a wastewater treatment plant.</title>
        <authorList>
            <person name="Tamura T."/>
            <person name="Aoyama K."/>
            <person name="Kang Y."/>
            <person name="Saito S."/>
            <person name="Akiyama N."/>
            <person name="Yazawa K."/>
            <person name="Gonoi T."/>
            <person name="Mikami Y."/>
        </authorList>
    </citation>
    <scope>NUCLEOTIDE SEQUENCE [LARGE SCALE GENOMIC DNA]</scope>
    <source>
        <strain evidence="25">NBRC 107696</strain>
    </source>
</reference>
<dbReference type="EC" id="2.4.99.28" evidence="19"/>
<feature type="compositionally biased region" description="Low complexity" evidence="22">
    <location>
        <begin position="500"/>
        <end position="521"/>
    </location>
</feature>
<dbReference type="InterPro" id="IPR013437">
    <property type="entry name" value="FtsW"/>
</dbReference>
<keyword evidence="3" id="KW-1003">Cell membrane</keyword>
<evidence type="ECO:0000256" key="9">
    <source>
        <dbReference type="ARBA" id="ARBA00022984"/>
    </source>
</evidence>
<accession>A0A7I9VDA1</accession>
<gene>
    <name evidence="24" type="primary">ftsW</name>
    <name evidence="24" type="ORF">nbrc107696_37820</name>
</gene>
<evidence type="ECO:0000256" key="14">
    <source>
        <dbReference type="ARBA" id="ARBA00032370"/>
    </source>
</evidence>
<evidence type="ECO:0000256" key="11">
    <source>
        <dbReference type="ARBA" id="ARBA00023136"/>
    </source>
</evidence>
<keyword evidence="5" id="KW-0328">Glycosyltransferase</keyword>
<evidence type="ECO:0000313" key="24">
    <source>
        <dbReference type="EMBL" id="GEE03336.1"/>
    </source>
</evidence>
<dbReference type="GO" id="GO:0008955">
    <property type="term" value="F:peptidoglycan glycosyltransferase activity"/>
    <property type="evidence" value="ECO:0007669"/>
    <property type="project" value="UniProtKB-EC"/>
</dbReference>
<feature type="region of interest" description="Disordered" evidence="22">
    <location>
        <begin position="1"/>
        <end position="53"/>
    </location>
</feature>
<comment type="function">
    <text evidence="21">Peptidoglycan polymerase that is essential for cell division.</text>
</comment>
<evidence type="ECO:0000256" key="13">
    <source>
        <dbReference type="ARBA" id="ARBA00023316"/>
    </source>
</evidence>
<evidence type="ECO:0000256" key="21">
    <source>
        <dbReference type="ARBA" id="ARBA00049966"/>
    </source>
</evidence>
<evidence type="ECO:0000256" key="15">
    <source>
        <dbReference type="ARBA" id="ARBA00033270"/>
    </source>
</evidence>
<dbReference type="PROSITE" id="PS00428">
    <property type="entry name" value="FTSW_RODA_SPOVE"/>
    <property type="match status" value="1"/>
</dbReference>
<keyword evidence="11 23" id="KW-0472">Membrane</keyword>
<evidence type="ECO:0000256" key="6">
    <source>
        <dbReference type="ARBA" id="ARBA00022679"/>
    </source>
</evidence>
<evidence type="ECO:0000256" key="20">
    <source>
        <dbReference type="ARBA" id="ARBA00049902"/>
    </source>
</evidence>
<feature type="transmembrane region" description="Helical" evidence="23">
    <location>
        <begin position="157"/>
        <end position="176"/>
    </location>
</feature>
<keyword evidence="9" id="KW-0573">Peptidoglycan synthesis</keyword>
<dbReference type="Pfam" id="PF01098">
    <property type="entry name" value="FTSW_RODA_SPOVE"/>
    <property type="match status" value="1"/>
</dbReference>
<sequence length="574" mass="61212">MRDAAEPDEPDVDEQATDDETADAEASADASNADEDTGDDARDAAVPDEAVRAEPGRGLNMSLSTVDVRAVLGTARQGVANLLGRPLTSFHIVLSLTVILTVLGLLMVLSASSVDGFAKDGSAYGMFTTQAMFVALGFVCFYMAMRMTPALLQRLSFPLLLVSVFLLIMVMIPGVGVQGGGAKRWIEIGGLTLQPSEVAKVALCLWGASILAHKRPGGTLSRELLLPLLPVAGAVAFLVAIQPNQSTMMILVMIVGTLLIFAGLPGRFVVSFGAIFAVGAVAFALIEDYRAARVFSFLGGSQDVQGSGYQANQAKYALADGGIFGKGLGQGTAKWNYLPNAHNDFIFAIIGEELGLVGALSVVTLYMCLGWVGMRIARRSADPFLRLLSVTITVLFLAQAFINIGYVIGLLPVTGIQLPILSYGGTSALTMLTMLGLLANAARHEPAAVAALTAPKPKGLARLLRLPIPQAYKPPRRPSDRARRDPRRAASTSDRRRPAPVRSARVPRAGRGRGSTPSSSGEIHYPVRQPGTFRREQPRMPRTAAARAERTRQTGAQAPRSRSARRNEGETRRR</sequence>
<evidence type="ECO:0000256" key="1">
    <source>
        <dbReference type="ARBA" id="ARBA00004651"/>
    </source>
</evidence>
<keyword evidence="4 24" id="KW-0132">Cell division</keyword>
<comment type="similarity">
    <text evidence="16">Belongs to the SEDS family. FtsW subfamily.</text>
</comment>
<feature type="transmembrane region" description="Helical" evidence="23">
    <location>
        <begin position="247"/>
        <end position="264"/>
    </location>
</feature>
<evidence type="ECO:0000256" key="18">
    <source>
        <dbReference type="ARBA" id="ARBA00041418"/>
    </source>
</evidence>
<feature type="transmembrane region" description="Helical" evidence="23">
    <location>
        <begin position="123"/>
        <end position="145"/>
    </location>
</feature>
<dbReference type="GO" id="GO:0051301">
    <property type="term" value="P:cell division"/>
    <property type="evidence" value="ECO:0007669"/>
    <property type="project" value="UniProtKB-KW"/>
</dbReference>
<feature type="compositionally biased region" description="Acidic residues" evidence="22">
    <location>
        <begin position="1"/>
        <end position="23"/>
    </location>
</feature>
<organism evidence="24 25">
    <name type="scientific">Gordonia spumicola</name>
    <dbReference type="NCBI Taxonomy" id="589161"/>
    <lineage>
        <taxon>Bacteria</taxon>
        <taxon>Bacillati</taxon>
        <taxon>Actinomycetota</taxon>
        <taxon>Actinomycetes</taxon>
        <taxon>Mycobacteriales</taxon>
        <taxon>Gordoniaceae</taxon>
        <taxon>Gordonia</taxon>
    </lineage>
</organism>
<evidence type="ECO:0000256" key="4">
    <source>
        <dbReference type="ARBA" id="ARBA00022618"/>
    </source>
</evidence>
<dbReference type="GO" id="GO:0071555">
    <property type="term" value="P:cell wall organization"/>
    <property type="evidence" value="ECO:0007669"/>
    <property type="project" value="UniProtKB-KW"/>
</dbReference>
<keyword evidence="12" id="KW-0131">Cell cycle</keyword>
<feature type="transmembrane region" description="Helical" evidence="23">
    <location>
        <begin position="224"/>
        <end position="241"/>
    </location>
</feature>
<evidence type="ECO:0000256" key="12">
    <source>
        <dbReference type="ARBA" id="ARBA00023306"/>
    </source>
</evidence>
<feature type="region of interest" description="Disordered" evidence="22">
    <location>
        <begin position="467"/>
        <end position="574"/>
    </location>
</feature>
<dbReference type="InterPro" id="IPR001182">
    <property type="entry name" value="FtsW/RodA"/>
</dbReference>
<evidence type="ECO:0000256" key="22">
    <source>
        <dbReference type="SAM" id="MobiDB-lite"/>
    </source>
</evidence>
<dbReference type="GO" id="GO:0032153">
    <property type="term" value="C:cell division site"/>
    <property type="evidence" value="ECO:0007669"/>
    <property type="project" value="TreeGrafter"/>
</dbReference>
<dbReference type="PANTHER" id="PTHR30474:SF2">
    <property type="entry name" value="PEPTIDOGLYCAN GLYCOSYLTRANSFERASE FTSW-RELATED"/>
    <property type="match status" value="1"/>
</dbReference>
<dbReference type="GO" id="GO:0015648">
    <property type="term" value="F:lipid-linked peptidoglycan transporter activity"/>
    <property type="evidence" value="ECO:0007669"/>
    <property type="project" value="TreeGrafter"/>
</dbReference>
<feature type="transmembrane region" description="Helical" evidence="23">
    <location>
        <begin position="269"/>
        <end position="286"/>
    </location>
</feature>
<evidence type="ECO:0000256" key="10">
    <source>
        <dbReference type="ARBA" id="ARBA00022989"/>
    </source>
</evidence>
<evidence type="ECO:0000256" key="2">
    <source>
        <dbReference type="ARBA" id="ARBA00004752"/>
    </source>
</evidence>
<dbReference type="PANTHER" id="PTHR30474">
    <property type="entry name" value="CELL CYCLE PROTEIN"/>
    <property type="match status" value="1"/>
</dbReference>
<keyword evidence="7 23" id="KW-0812">Transmembrane</keyword>